<accession>A0AAW3ZNX1</accession>
<name>A0AAW3ZNX1_9GAMM</name>
<reference evidence="1 2" key="1">
    <citation type="submission" date="2020-09" db="EMBL/GenBank/DDBJ databases">
        <title>Pseudoxanthomonas sp. CAU 1598 isolated from sand of Yaerae Beach.</title>
        <authorList>
            <person name="Kim W."/>
        </authorList>
    </citation>
    <scope>NUCLEOTIDE SEQUENCE [LARGE SCALE GENOMIC DNA]</scope>
    <source>
        <strain evidence="1 2">CAU 1598</strain>
    </source>
</reference>
<dbReference type="RefSeq" id="WP_192031228.1">
    <property type="nucleotide sequence ID" value="NZ_JACYTR010000066.1"/>
</dbReference>
<dbReference type="EMBL" id="JACYTR010000066">
    <property type="protein sequence ID" value="MBD8527806.1"/>
    <property type="molecule type" value="Genomic_DNA"/>
</dbReference>
<sequence length="95" mass="10551">MIKLRSDGTLDGTFGALGVSFPSLSDRVCSGTIGYELRVADLHVDPNGDILLAFSPDISRAPQDRDVRPDRTFVWPSQTGFGCFWDVFPEFRRNA</sequence>
<evidence type="ECO:0000313" key="2">
    <source>
        <dbReference type="Proteomes" id="UP000613768"/>
    </source>
</evidence>
<protein>
    <submittedName>
        <fullName evidence="1">Uncharacterized protein</fullName>
    </submittedName>
</protein>
<dbReference type="AlphaFoldDB" id="A0AAW3ZNX1"/>
<comment type="caution">
    <text evidence="1">The sequence shown here is derived from an EMBL/GenBank/DDBJ whole genome shotgun (WGS) entry which is preliminary data.</text>
</comment>
<keyword evidence="2" id="KW-1185">Reference proteome</keyword>
<proteinExistence type="predicted"/>
<gene>
    <name evidence="1" type="ORF">IFO71_18835</name>
</gene>
<feature type="non-terminal residue" evidence="1">
    <location>
        <position position="95"/>
    </location>
</feature>
<evidence type="ECO:0000313" key="1">
    <source>
        <dbReference type="EMBL" id="MBD8527806.1"/>
    </source>
</evidence>
<organism evidence="1 2">
    <name type="scientific">Pseudomarimonas arenosa</name>
    <dbReference type="NCBI Taxonomy" id="2774145"/>
    <lineage>
        <taxon>Bacteria</taxon>
        <taxon>Pseudomonadati</taxon>
        <taxon>Pseudomonadota</taxon>
        <taxon>Gammaproteobacteria</taxon>
        <taxon>Lysobacterales</taxon>
        <taxon>Lysobacteraceae</taxon>
        <taxon>Pseudomarimonas</taxon>
    </lineage>
</organism>
<dbReference type="Proteomes" id="UP000613768">
    <property type="component" value="Unassembled WGS sequence"/>
</dbReference>